<dbReference type="Pfam" id="PF02272">
    <property type="entry name" value="DHHA1"/>
    <property type="match status" value="1"/>
</dbReference>
<evidence type="ECO:0000313" key="9">
    <source>
        <dbReference type="EMBL" id="MCP1101322.1"/>
    </source>
</evidence>
<dbReference type="InterPro" id="IPR041122">
    <property type="entry name" value="RecJ_OB"/>
</dbReference>
<evidence type="ECO:0000256" key="2">
    <source>
        <dbReference type="ARBA" id="ARBA00019841"/>
    </source>
</evidence>
<evidence type="ECO:0000313" key="10">
    <source>
        <dbReference type="Proteomes" id="UP001523566"/>
    </source>
</evidence>
<evidence type="ECO:0000256" key="3">
    <source>
        <dbReference type="ARBA" id="ARBA00022722"/>
    </source>
</evidence>
<comment type="caution">
    <text evidence="9">The sequence shown here is derived from an EMBL/GenBank/DDBJ whole genome shotgun (WGS) entry which is preliminary data.</text>
</comment>
<dbReference type="GO" id="GO:0004527">
    <property type="term" value="F:exonuclease activity"/>
    <property type="evidence" value="ECO:0007669"/>
    <property type="project" value="UniProtKB-KW"/>
</dbReference>
<dbReference type="NCBIfam" id="TIGR00644">
    <property type="entry name" value="recJ"/>
    <property type="match status" value="1"/>
</dbReference>
<evidence type="ECO:0000259" key="7">
    <source>
        <dbReference type="Pfam" id="PF02272"/>
    </source>
</evidence>
<dbReference type="SUPFAM" id="SSF64182">
    <property type="entry name" value="DHH phosphoesterases"/>
    <property type="match status" value="1"/>
</dbReference>
<name>A0ABT1E656_9FIRM</name>
<dbReference type="Pfam" id="PF17768">
    <property type="entry name" value="RecJ_OB"/>
    <property type="match status" value="1"/>
</dbReference>
<dbReference type="InterPro" id="IPR001667">
    <property type="entry name" value="DDH_dom"/>
</dbReference>
<gene>
    <name evidence="9" type="primary">recJ</name>
    <name evidence="9" type="ORF">NK125_02705</name>
</gene>
<proteinExistence type="inferred from homology"/>
<organism evidence="9 10">
    <name type="scientific">Aequitasia blattaphilus</name>
    <dbReference type="NCBI Taxonomy" id="2949332"/>
    <lineage>
        <taxon>Bacteria</taxon>
        <taxon>Bacillati</taxon>
        <taxon>Bacillota</taxon>
        <taxon>Clostridia</taxon>
        <taxon>Lachnospirales</taxon>
        <taxon>Lachnospiraceae</taxon>
        <taxon>Aequitasia</taxon>
    </lineage>
</organism>
<keyword evidence="4" id="KW-0378">Hydrolase</keyword>
<dbReference type="Gene3D" id="3.10.310.30">
    <property type="match status" value="1"/>
</dbReference>
<keyword evidence="10" id="KW-1185">Reference proteome</keyword>
<dbReference type="InterPro" id="IPR051673">
    <property type="entry name" value="SSDNA_exonuclease_RecJ"/>
</dbReference>
<evidence type="ECO:0000256" key="4">
    <source>
        <dbReference type="ARBA" id="ARBA00022801"/>
    </source>
</evidence>
<evidence type="ECO:0000256" key="1">
    <source>
        <dbReference type="ARBA" id="ARBA00005915"/>
    </source>
</evidence>
<feature type="domain" description="DHHA1" evidence="7">
    <location>
        <begin position="352"/>
        <end position="443"/>
    </location>
</feature>
<dbReference type="EMBL" id="JAMZFW010000003">
    <property type="protein sequence ID" value="MCP1101322.1"/>
    <property type="molecule type" value="Genomic_DNA"/>
</dbReference>
<dbReference type="PANTHER" id="PTHR30255:SF2">
    <property type="entry name" value="SINGLE-STRANDED-DNA-SPECIFIC EXONUCLEASE RECJ"/>
    <property type="match status" value="1"/>
</dbReference>
<keyword evidence="3" id="KW-0540">Nuclease</keyword>
<comment type="similarity">
    <text evidence="1">Belongs to the RecJ family.</text>
</comment>
<dbReference type="Proteomes" id="UP001523566">
    <property type="component" value="Unassembled WGS sequence"/>
</dbReference>
<protein>
    <recommendedName>
        <fullName evidence="2">Single-stranded-DNA-specific exonuclease RecJ</fullName>
    </recommendedName>
</protein>
<dbReference type="PANTHER" id="PTHR30255">
    <property type="entry name" value="SINGLE-STRANDED-DNA-SPECIFIC EXONUCLEASE RECJ"/>
    <property type="match status" value="1"/>
</dbReference>
<evidence type="ECO:0000259" key="6">
    <source>
        <dbReference type="Pfam" id="PF01368"/>
    </source>
</evidence>
<keyword evidence="5 9" id="KW-0269">Exonuclease</keyword>
<evidence type="ECO:0000259" key="8">
    <source>
        <dbReference type="Pfam" id="PF17768"/>
    </source>
</evidence>
<evidence type="ECO:0000256" key="5">
    <source>
        <dbReference type="ARBA" id="ARBA00022839"/>
    </source>
</evidence>
<sequence>MEEWIIKRKGGDFEKIANRFHISPRIASLIRNKNIIEMSDIQMYLEGSISDLNDPMFLKDIDKALDILTEKIDQGKKIRVIGDYDIDGINATYILLTGIRRLGGNVDSDIPDRMKDGYGINEELIERAYHDGVDTVITCDNGIAAKEAIDYGKNLGMTIIVTDHHEVPYEMEDGERTYILPAADGIVNPKQEDCNYPFKDLCGAGIAYKLIEALCEIRGKDVDEMDDLLENAAIATVGDVMDLVGENRILVKEGLARIRKTKNIGLNALIEATNLTKESIGTYHIGFVLGPVMNASGRLSTAKKALELLEITDEREGKLLAEELKALNDSRKEMTEQGVKKGVESLGESPEAKVLVLYLKDCHESIAGIVAGRIKEAYHHPVIVLTDGKDGLKGSGRSIEAYDMYEGINECKDLLTKYGGHKMAAGLSLPKENLEEFTARINRNARLSPDDFKKVIRIDMELPFSAVSERFIYELSLLEPFGKGNEKPVFALRGVEIIKGDIIGKNQNVLKGIIKDGKGDKIDFISFQNVEELQEKSKGNKMNITYYPQVNEYNGYKTLQIVITNYRIV</sequence>
<dbReference type="RefSeq" id="WP_262065110.1">
    <property type="nucleotide sequence ID" value="NZ_JAMXOD010000003.1"/>
</dbReference>
<feature type="domain" description="DDH" evidence="6">
    <location>
        <begin position="77"/>
        <end position="234"/>
    </location>
</feature>
<dbReference type="InterPro" id="IPR038763">
    <property type="entry name" value="DHH_sf"/>
</dbReference>
<feature type="domain" description="RecJ OB" evidence="8">
    <location>
        <begin position="458"/>
        <end position="564"/>
    </location>
</feature>
<dbReference type="Gene3D" id="3.90.1640.30">
    <property type="match status" value="1"/>
</dbReference>
<dbReference type="Pfam" id="PF01368">
    <property type="entry name" value="DHH"/>
    <property type="match status" value="1"/>
</dbReference>
<dbReference type="InterPro" id="IPR004610">
    <property type="entry name" value="RecJ"/>
</dbReference>
<reference evidence="9 10" key="1">
    <citation type="journal article" date="2022" name="Genome Biol. Evol.">
        <title>Host diet, physiology and behaviors set the stage for Lachnospiraceae cladogenesis.</title>
        <authorList>
            <person name="Vera-Ponce De Leon A."/>
            <person name="Schneider M."/>
            <person name="Jahnes B.C."/>
            <person name="Sadowski V."/>
            <person name="Camuy-Velez L.A."/>
            <person name="Duan J."/>
            <person name="Sabree Z.L."/>
        </authorList>
    </citation>
    <scope>NUCLEOTIDE SEQUENCE [LARGE SCALE GENOMIC DNA]</scope>
    <source>
        <strain evidence="9 10">PAL113</strain>
    </source>
</reference>
<dbReference type="InterPro" id="IPR003156">
    <property type="entry name" value="DHHA1_dom"/>
</dbReference>
<accession>A0ABT1E656</accession>